<dbReference type="GO" id="GO:0031573">
    <property type="term" value="P:mitotic intra-S DNA damage checkpoint signaling"/>
    <property type="evidence" value="ECO:0007669"/>
    <property type="project" value="EnsemblFungi"/>
</dbReference>
<dbReference type="PANTHER" id="PTHR23163:SF0">
    <property type="entry name" value="E3 UBIQUITIN-PROTEIN LIGASE BRE1"/>
    <property type="match status" value="1"/>
</dbReference>
<feature type="coiled-coil region" evidence="15">
    <location>
        <begin position="309"/>
        <end position="449"/>
    </location>
</feature>
<evidence type="ECO:0000256" key="8">
    <source>
        <dbReference type="ARBA" id="ARBA00022786"/>
    </source>
</evidence>
<evidence type="ECO:0000256" key="1">
    <source>
        <dbReference type="ARBA" id="ARBA00000900"/>
    </source>
</evidence>
<dbReference type="FunFam" id="3.30.40.10:FF:000414">
    <property type="entry name" value="E3 ubiquitin protein ligase"/>
    <property type="match status" value="1"/>
</dbReference>
<dbReference type="Gene3D" id="3.30.40.10">
    <property type="entry name" value="Zinc/RING finger domain, C3HC4 (zinc finger)"/>
    <property type="match status" value="1"/>
</dbReference>
<organism evidence="19 20">
    <name type="scientific">Eremothecium cymbalariae (strain CBS 270.75 / DBVPG 7215 / KCTC 17166 / NRRL Y-17582)</name>
    <name type="common">Yeast</name>
    <dbReference type="NCBI Taxonomy" id="931890"/>
    <lineage>
        <taxon>Eukaryota</taxon>
        <taxon>Fungi</taxon>
        <taxon>Dikarya</taxon>
        <taxon>Ascomycota</taxon>
        <taxon>Saccharomycotina</taxon>
        <taxon>Saccharomycetes</taxon>
        <taxon>Saccharomycetales</taxon>
        <taxon>Saccharomycetaceae</taxon>
        <taxon>Eremothecium</taxon>
    </lineage>
</organism>
<feature type="coiled-coil region" evidence="15">
    <location>
        <begin position="489"/>
        <end position="530"/>
    </location>
</feature>
<dbReference type="STRING" id="931890.G8JRH4"/>
<gene>
    <name evidence="19" type="ordered locus">Ecym_3250</name>
</gene>
<sequence>MTEPPAKRVKLELSNPSEPLTQKDVILFQKEALFRSLNQYRSEAKVSQIQVGELRRLQDGFNERLSAVCGGLRSIARLVVEAISRDDEVEDQSAVGVCEQIIMGDDAVVVECASSFTEIVGKVLGWGGKGASIDASQWQELEVLNSRLSVENKQLRAELDSIRSYYSGVLRQYDREDSVTVKRVFKLDEDGVQQENLETKTRSPKTGSSVAVAMGQEESSALASPTEDKVNGEPVNPQEENSLQLEHELQVADFQAEIQVLEDTVKELSNWKDSNQQEIVKLRQLVGISEPKQSQNQQQPQQSNSITDSQVLVTKIDKLSEENKELQQLNDAYLSKFQQLSADREVFTNKLSTEFQTAQETLKKHNSNLEKDLVRIRTARDELLSKIAVLEAQKSKSEILKDLESMLQLQEEQINKLNERRIEPSKDALMKELQDLEKAFKELSQYSNKKYSKYINHDSLMSKLTVEKTKADQKYFAAMRSKDSILIENKNLSKNLNKSNELIQQLKDIEKTLQSKIENLNKQLQISQVNEKRLIDSNKVTSLKIMDLTSQLTKCKKASASLQQKYSKSIEDKSKVELRLSNLEIECKNLQTKLTYQENKSKKLHKALVSNGGDNGALAKELENFRTVVYCSLCSKNWKDTAIKTCGHVFCADCCKERLAARMRKCPTCNKAFSSNDLLVVHL</sequence>
<dbReference type="RefSeq" id="XP_003645560.1">
    <property type="nucleotide sequence ID" value="XM_003645512.1"/>
</dbReference>
<dbReference type="GO" id="GO:0016567">
    <property type="term" value="P:protein ubiquitination"/>
    <property type="evidence" value="ECO:0007669"/>
    <property type="project" value="UniProtKB-UniRule"/>
</dbReference>
<reference evidence="20" key="1">
    <citation type="journal article" date="2012" name="G3 (Bethesda)">
        <title>Pichia sorbitophila, an interspecies yeast hybrid reveals early steps of genome resolution following polyploidization.</title>
        <authorList>
            <person name="Leh Louis V."/>
            <person name="Despons L."/>
            <person name="Friedrich A."/>
            <person name="Martin T."/>
            <person name="Durrens P."/>
            <person name="Casaregola S."/>
            <person name="Neuveglise C."/>
            <person name="Fairhead C."/>
            <person name="Marck C."/>
            <person name="Cruz J.A."/>
            <person name="Straub M.L."/>
            <person name="Kugler V."/>
            <person name="Sacerdot C."/>
            <person name="Uzunov Z."/>
            <person name="Thierry A."/>
            <person name="Weiss S."/>
            <person name="Bleykasten C."/>
            <person name="De Montigny J."/>
            <person name="Jacques N."/>
            <person name="Jung P."/>
            <person name="Lemaire M."/>
            <person name="Mallet S."/>
            <person name="Morel G."/>
            <person name="Richard G.F."/>
            <person name="Sarkar A."/>
            <person name="Savel G."/>
            <person name="Schacherer J."/>
            <person name="Seret M.L."/>
            <person name="Talla E."/>
            <person name="Samson G."/>
            <person name="Jubin C."/>
            <person name="Poulain J."/>
            <person name="Vacherie B."/>
            <person name="Barbe V."/>
            <person name="Pelletier E."/>
            <person name="Sherman D.J."/>
            <person name="Westhof E."/>
            <person name="Weissenbach J."/>
            <person name="Baret P.V."/>
            <person name="Wincker P."/>
            <person name="Gaillardin C."/>
            <person name="Dujon B."/>
            <person name="Souciet J.L."/>
        </authorList>
    </citation>
    <scope>NUCLEOTIDE SEQUENCE [LARGE SCALE GENOMIC DNA]</scope>
    <source>
        <strain evidence="20">CBS 270.75 / DBVPG 7215 / KCTC 17166 / NRRL Y-17582</strain>
    </source>
</reference>
<dbReference type="EMBL" id="CP002499">
    <property type="protein sequence ID" value="AET38743.1"/>
    <property type="molecule type" value="Genomic_DNA"/>
</dbReference>
<accession>G8JRH4</accession>
<dbReference type="PROSITE" id="PS50157">
    <property type="entry name" value="ZINC_FINGER_C2H2_2"/>
    <property type="match status" value="1"/>
</dbReference>
<keyword evidence="12 14" id="KW-0539">Nucleus</keyword>
<keyword evidence="11 14" id="KW-0175">Coiled coil</keyword>
<evidence type="ECO:0000256" key="9">
    <source>
        <dbReference type="ARBA" id="ARBA00022833"/>
    </source>
</evidence>
<dbReference type="Pfam" id="PF13923">
    <property type="entry name" value="zf-C3HC4_2"/>
    <property type="match status" value="1"/>
</dbReference>
<dbReference type="OMA" id="YRQMQEY"/>
<dbReference type="Pfam" id="PF08647">
    <property type="entry name" value="BRE1"/>
    <property type="match status" value="1"/>
</dbReference>
<comment type="catalytic activity">
    <reaction evidence="1 14">
        <text>S-ubiquitinyl-[E2 ubiquitin-conjugating enzyme]-L-cysteine + [acceptor protein]-L-lysine = [E2 ubiquitin-conjugating enzyme]-L-cysteine + N(6)-ubiquitinyl-[acceptor protein]-L-lysine.</text>
        <dbReference type="EC" id="2.3.2.27"/>
    </reaction>
</comment>
<dbReference type="GO" id="GO:0042138">
    <property type="term" value="P:meiotic DNA double-strand break formation"/>
    <property type="evidence" value="ECO:0007669"/>
    <property type="project" value="EnsemblFungi"/>
</dbReference>
<dbReference type="SUPFAM" id="SSF57850">
    <property type="entry name" value="RING/U-box"/>
    <property type="match status" value="1"/>
</dbReference>
<evidence type="ECO:0000256" key="10">
    <source>
        <dbReference type="ARBA" id="ARBA00022853"/>
    </source>
</evidence>
<dbReference type="GO" id="GO:0031509">
    <property type="term" value="P:subtelomeric heterochromatin formation"/>
    <property type="evidence" value="ECO:0007669"/>
    <property type="project" value="EnsemblFungi"/>
</dbReference>
<dbReference type="GO" id="GO:0003688">
    <property type="term" value="F:DNA replication origin binding"/>
    <property type="evidence" value="ECO:0007669"/>
    <property type="project" value="EnsemblFungi"/>
</dbReference>
<dbReference type="Proteomes" id="UP000006790">
    <property type="component" value="Chromosome 3"/>
</dbReference>
<comment type="subcellular location">
    <subcellularLocation>
        <location evidence="2 14">Nucleus</location>
    </subcellularLocation>
</comment>
<evidence type="ECO:0000256" key="2">
    <source>
        <dbReference type="ARBA" id="ARBA00004123"/>
    </source>
</evidence>
<dbReference type="UniPathway" id="UPA00143"/>
<keyword evidence="5 14" id="KW-0808">Transferase</keyword>
<dbReference type="HOGENOM" id="CLU_019713_1_0_1"/>
<dbReference type="GO" id="GO:0031571">
    <property type="term" value="P:mitotic G1 DNA damage checkpoint signaling"/>
    <property type="evidence" value="ECO:0007669"/>
    <property type="project" value="EnsemblFungi"/>
</dbReference>
<dbReference type="GO" id="GO:0006366">
    <property type="term" value="P:transcription by RNA polymerase II"/>
    <property type="evidence" value="ECO:0007669"/>
    <property type="project" value="EnsemblFungi"/>
</dbReference>
<dbReference type="AlphaFoldDB" id="G8JRH4"/>
<dbReference type="SMART" id="SM00184">
    <property type="entry name" value="RING"/>
    <property type="match status" value="1"/>
</dbReference>
<keyword evidence="10 14" id="KW-0156">Chromatin regulator</keyword>
<comment type="similarity">
    <text evidence="4 14">Belongs to the BRE1 family.</text>
</comment>
<evidence type="ECO:0000256" key="11">
    <source>
        <dbReference type="ARBA" id="ARBA00023054"/>
    </source>
</evidence>
<keyword evidence="9 14" id="KW-0862">Zinc</keyword>
<evidence type="ECO:0000256" key="15">
    <source>
        <dbReference type="SAM" id="Coils"/>
    </source>
</evidence>
<dbReference type="GO" id="GO:0042802">
    <property type="term" value="F:identical protein binding"/>
    <property type="evidence" value="ECO:0007669"/>
    <property type="project" value="EnsemblFungi"/>
</dbReference>
<dbReference type="InParanoid" id="G8JRH4"/>
<keyword evidence="6 14" id="KW-0479">Metal-binding</keyword>
<evidence type="ECO:0000256" key="16">
    <source>
        <dbReference type="SAM" id="MobiDB-lite"/>
    </source>
</evidence>
<dbReference type="GO" id="GO:0000724">
    <property type="term" value="P:double-strand break repair via homologous recombination"/>
    <property type="evidence" value="ECO:0007669"/>
    <property type="project" value="EnsemblFungi"/>
</dbReference>
<evidence type="ECO:0000313" key="19">
    <source>
        <dbReference type="EMBL" id="AET38743.1"/>
    </source>
</evidence>
<feature type="domain" description="RING-type" evidence="17">
    <location>
        <begin position="631"/>
        <end position="670"/>
    </location>
</feature>
<dbReference type="GO" id="GO:0000722">
    <property type="term" value="P:telomere maintenance via recombination"/>
    <property type="evidence" value="ECO:0007669"/>
    <property type="project" value="EnsemblFungi"/>
</dbReference>
<evidence type="ECO:0000313" key="20">
    <source>
        <dbReference type="Proteomes" id="UP000006790"/>
    </source>
</evidence>
<dbReference type="GeneID" id="11468833"/>
<feature type="region of interest" description="Disordered" evidence="16">
    <location>
        <begin position="195"/>
        <end position="242"/>
    </location>
</feature>
<dbReference type="GO" id="GO:0000781">
    <property type="term" value="C:chromosome, telomeric region"/>
    <property type="evidence" value="ECO:0007669"/>
    <property type="project" value="GOC"/>
</dbReference>
<feature type="domain" description="C2H2-type" evidence="18">
    <location>
        <begin position="664"/>
        <end position="683"/>
    </location>
</feature>
<keyword evidence="8 14" id="KW-0833">Ubl conjugation pathway</keyword>
<feature type="coiled-coil region" evidence="15">
    <location>
        <begin position="573"/>
        <end position="600"/>
    </location>
</feature>
<dbReference type="eggNOG" id="KOG0978">
    <property type="taxonomic scope" value="Eukaryota"/>
</dbReference>
<comment type="pathway">
    <text evidence="3 14">Protein modification; protein ubiquitination.</text>
</comment>
<dbReference type="InterPro" id="IPR001841">
    <property type="entry name" value="Znf_RING"/>
</dbReference>
<dbReference type="PANTHER" id="PTHR23163">
    <property type="entry name" value="RING FINGER PROTEIN-RELATED"/>
    <property type="match status" value="1"/>
</dbReference>
<dbReference type="GO" id="GO:0008270">
    <property type="term" value="F:zinc ion binding"/>
    <property type="evidence" value="ECO:0007669"/>
    <property type="project" value="UniProtKB-KW"/>
</dbReference>
<dbReference type="PROSITE" id="PS50089">
    <property type="entry name" value="ZF_RING_2"/>
    <property type="match status" value="1"/>
</dbReference>
<dbReference type="InterPro" id="IPR013087">
    <property type="entry name" value="Znf_C2H2_type"/>
</dbReference>
<evidence type="ECO:0000256" key="12">
    <source>
        <dbReference type="ARBA" id="ARBA00023242"/>
    </source>
</evidence>
<dbReference type="GO" id="GO:0061630">
    <property type="term" value="F:ubiquitin protein ligase activity"/>
    <property type="evidence" value="ECO:0007669"/>
    <property type="project" value="UniProtKB-EC"/>
</dbReference>
<dbReference type="FunCoup" id="G8JRH4">
    <property type="interactions" value="907"/>
</dbReference>
<evidence type="ECO:0000256" key="14">
    <source>
        <dbReference type="RuleBase" id="RU365038"/>
    </source>
</evidence>
<dbReference type="GO" id="GO:0033503">
    <property type="term" value="C:HULC complex"/>
    <property type="evidence" value="ECO:0007669"/>
    <property type="project" value="TreeGrafter"/>
</dbReference>
<dbReference type="GO" id="GO:0030174">
    <property type="term" value="P:regulation of DNA-templated DNA replication initiation"/>
    <property type="evidence" value="ECO:0007669"/>
    <property type="project" value="EnsemblFungi"/>
</dbReference>
<dbReference type="OrthoDB" id="654191at2759"/>
<keyword evidence="7 13" id="KW-0863">Zinc-finger</keyword>
<proteinExistence type="inferred from homology"/>
<evidence type="ECO:0000259" key="17">
    <source>
        <dbReference type="PROSITE" id="PS50089"/>
    </source>
</evidence>
<dbReference type="EC" id="2.3.2.27" evidence="14"/>
<evidence type="ECO:0000259" key="18">
    <source>
        <dbReference type="PROSITE" id="PS50157"/>
    </source>
</evidence>
<dbReference type="KEGG" id="erc:Ecym_3250"/>
<evidence type="ECO:0000256" key="3">
    <source>
        <dbReference type="ARBA" id="ARBA00004906"/>
    </source>
</evidence>
<evidence type="ECO:0000256" key="13">
    <source>
        <dbReference type="PROSITE-ProRule" id="PRU00042"/>
    </source>
</evidence>
<keyword evidence="20" id="KW-1185">Reference proteome</keyword>
<evidence type="ECO:0000256" key="6">
    <source>
        <dbReference type="ARBA" id="ARBA00022723"/>
    </source>
</evidence>
<dbReference type="GO" id="GO:0097110">
    <property type="term" value="F:scaffold protein binding"/>
    <property type="evidence" value="ECO:0007669"/>
    <property type="project" value="EnsemblFungi"/>
</dbReference>
<protein>
    <recommendedName>
        <fullName evidence="14">E3 ubiquitin protein ligase</fullName>
        <ecNumber evidence="14">2.3.2.27</ecNumber>
    </recommendedName>
</protein>
<dbReference type="CDD" id="cd16499">
    <property type="entry name" value="RING-HC_Bre1-like"/>
    <property type="match status" value="1"/>
</dbReference>
<evidence type="ECO:0000256" key="7">
    <source>
        <dbReference type="ARBA" id="ARBA00022771"/>
    </source>
</evidence>
<dbReference type="InterPro" id="IPR013956">
    <property type="entry name" value="E3_ubiquit_lig_Bre1"/>
</dbReference>
<evidence type="ECO:0000256" key="4">
    <source>
        <dbReference type="ARBA" id="ARBA00005555"/>
    </source>
</evidence>
<name>G8JRH4_ERECY</name>
<evidence type="ECO:0000256" key="5">
    <source>
        <dbReference type="ARBA" id="ARBA00022679"/>
    </source>
</evidence>
<dbReference type="InterPro" id="IPR013083">
    <property type="entry name" value="Znf_RING/FYVE/PHD"/>
</dbReference>
<dbReference type="GO" id="GO:0005634">
    <property type="term" value="C:nucleus"/>
    <property type="evidence" value="ECO:0007669"/>
    <property type="project" value="UniProtKB-SubCell"/>
</dbReference>